<evidence type="ECO:0000256" key="11">
    <source>
        <dbReference type="PROSITE-ProRule" id="PRU01360"/>
    </source>
</evidence>
<dbReference type="PROSITE" id="PS52016">
    <property type="entry name" value="TONB_DEPENDENT_REC_3"/>
    <property type="match status" value="1"/>
</dbReference>
<dbReference type="PROSITE" id="PS00430">
    <property type="entry name" value="TONB_DEPENDENT_REC_1"/>
    <property type="match status" value="1"/>
</dbReference>
<evidence type="ECO:0000256" key="5">
    <source>
        <dbReference type="ARBA" id="ARBA00022692"/>
    </source>
</evidence>
<protein>
    <submittedName>
        <fullName evidence="17">TonB-dependent receptor</fullName>
    </submittedName>
</protein>
<dbReference type="KEGG" id="tcn:H9L16_15520"/>
<dbReference type="Proteomes" id="UP000515804">
    <property type="component" value="Chromosome"/>
</dbReference>
<dbReference type="PANTHER" id="PTHR32552:SF81">
    <property type="entry name" value="TONB-DEPENDENT OUTER MEMBRANE RECEPTOR"/>
    <property type="match status" value="1"/>
</dbReference>
<evidence type="ECO:0000256" key="12">
    <source>
        <dbReference type="PROSITE-ProRule" id="PRU10143"/>
    </source>
</evidence>
<name>A0A7G9SQ86_9GAMM</name>
<dbReference type="RefSeq" id="WP_187552528.1">
    <property type="nucleotide sequence ID" value="NZ_BMZL01000001.1"/>
</dbReference>
<comment type="subcellular location">
    <subcellularLocation>
        <location evidence="1 11">Cell outer membrane</location>
        <topology evidence="1 11">Multi-pass membrane protein</topology>
    </subcellularLocation>
</comment>
<evidence type="ECO:0000256" key="10">
    <source>
        <dbReference type="ARBA" id="ARBA00023237"/>
    </source>
</evidence>
<evidence type="ECO:0000256" key="2">
    <source>
        <dbReference type="ARBA" id="ARBA00022448"/>
    </source>
</evidence>
<dbReference type="InterPro" id="IPR036942">
    <property type="entry name" value="Beta-barrel_TonB_sf"/>
</dbReference>
<dbReference type="InterPro" id="IPR039426">
    <property type="entry name" value="TonB-dep_rcpt-like"/>
</dbReference>
<dbReference type="InterPro" id="IPR010916">
    <property type="entry name" value="TonB_box_CS"/>
</dbReference>
<dbReference type="Pfam" id="PF00593">
    <property type="entry name" value="TonB_dep_Rec_b-barrel"/>
    <property type="match status" value="1"/>
</dbReference>
<evidence type="ECO:0000256" key="6">
    <source>
        <dbReference type="ARBA" id="ARBA00023004"/>
    </source>
</evidence>
<feature type="short sequence motif" description="TonB box" evidence="12">
    <location>
        <begin position="46"/>
        <end position="52"/>
    </location>
</feature>
<gene>
    <name evidence="17" type="ORF">H9L16_15520</name>
</gene>
<feature type="chain" id="PRO_5028904788" evidence="14">
    <location>
        <begin position="30"/>
        <end position="897"/>
    </location>
</feature>
<evidence type="ECO:0000259" key="15">
    <source>
        <dbReference type="Pfam" id="PF00593"/>
    </source>
</evidence>
<comment type="similarity">
    <text evidence="11 13">Belongs to the TonB-dependent receptor family.</text>
</comment>
<evidence type="ECO:0000256" key="4">
    <source>
        <dbReference type="ARBA" id="ARBA00022496"/>
    </source>
</evidence>
<evidence type="ECO:0000256" key="1">
    <source>
        <dbReference type="ARBA" id="ARBA00004571"/>
    </source>
</evidence>
<evidence type="ECO:0000259" key="16">
    <source>
        <dbReference type="Pfam" id="PF07715"/>
    </source>
</evidence>
<reference evidence="17 18" key="1">
    <citation type="submission" date="2020-08" db="EMBL/GenBank/DDBJ databases">
        <title>Genome sequence of Thermomonas carbonis KCTC 42013T.</title>
        <authorList>
            <person name="Hyun D.-W."/>
            <person name="Bae J.-W."/>
        </authorList>
    </citation>
    <scope>NUCLEOTIDE SEQUENCE [LARGE SCALE GENOMIC DNA]</scope>
    <source>
        <strain evidence="17 18">KCTC 42013</strain>
    </source>
</reference>
<keyword evidence="4" id="KW-0410">Iron transport</keyword>
<organism evidence="17 18">
    <name type="scientific">Thermomonas carbonis</name>
    <dbReference type="NCBI Taxonomy" id="1463158"/>
    <lineage>
        <taxon>Bacteria</taxon>
        <taxon>Pseudomonadati</taxon>
        <taxon>Pseudomonadota</taxon>
        <taxon>Gammaproteobacteria</taxon>
        <taxon>Lysobacterales</taxon>
        <taxon>Lysobacteraceae</taxon>
        <taxon>Thermomonas</taxon>
    </lineage>
</organism>
<sequence length="897" mass="96154">MYRKQPQPKPLAVAVMAALISFSALPAFAQDAAAQDKPEEAKTLDTMVVTAQKREEAAQDVPIVVTTLSQQTLQDTGVRDIKDLQVLVPGLTVTSTQSEAITTARIRGVGTVGDNVGLESSVGVVVDGVYRPRNSVGFGDLGELERIEVLKGPQGTLFGKNTSAGVINVVTRNPDFEMSGAGEVTFGNYGALGLAGWFNAPLGDYAAFRVYAAHRDRDGWMDVATGAGPRTEDKDNDQNFRTFRGKLLLAPTDNVEIVLSADSTKRDENCCTAVQLISGGTAPIINGVGGGNAIAIPADPWARVAYSNRSTAQKMDDRGVQAEVNIDLEAFGGATFTSVTASRDWDSTNGRDFDFTAADLIYSNPREDESFVSFKTFSQEFRLTGSTEKVDWLFGLFYANEDLERTESYVVGAGYEPFLSTLVGGSVLPGLAQALNPTLANFGLSFNTSNPATLLSQFSGRPYGTTFAGMGALDRYKQNAKTTALFTNNTWHATEALDITMGLRYTTEKKGLQSVYDNPNGGLGCAASVANPAAGISRMLAARINGFGNLPPQVQQQLLASLVPAVAASPGLVSGIVGRICLPWTNVLHDGRSTDQSRSENEWSGTLKAAYRWNERAMTYFSAARGYKAGGFNLDRVQSSNGLSSGGAGITPVNDTSFPGEFVDSYELGAKTSWMGGNLLLNGAFFHQTYSDFQLNSFLGTSFVVRSIPKVTSQGLDAELLWQATPGLMLQTGLVYADTKYGKTIPGCDFVGPGQTSTACPSVGQLYKLPGAQMSFAPEWSLSASLTYEWDMASNLEGRFNIGTKWQSEYNTGSDLDAEKLQDAYAVVNARIGIGSRDRTWQLELWGTNILDEDYVQVGFDGPLQAPGAPTPGDPLNTYNAFLGAPAMYGVTLRFQF</sequence>
<feature type="domain" description="TonB-dependent receptor-like beta-barrel" evidence="15">
    <location>
        <begin position="337"/>
        <end position="850"/>
    </location>
</feature>
<evidence type="ECO:0000256" key="7">
    <source>
        <dbReference type="ARBA" id="ARBA00023065"/>
    </source>
</evidence>
<feature type="domain" description="TonB-dependent receptor plug" evidence="16">
    <location>
        <begin position="58"/>
        <end position="166"/>
    </location>
</feature>
<dbReference type="PANTHER" id="PTHR32552">
    <property type="entry name" value="FERRICHROME IRON RECEPTOR-RELATED"/>
    <property type="match status" value="1"/>
</dbReference>
<evidence type="ECO:0000256" key="8">
    <source>
        <dbReference type="ARBA" id="ARBA00023077"/>
    </source>
</evidence>
<keyword evidence="5 11" id="KW-0812">Transmembrane</keyword>
<evidence type="ECO:0000313" key="18">
    <source>
        <dbReference type="Proteomes" id="UP000515804"/>
    </source>
</evidence>
<dbReference type="GO" id="GO:0009279">
    <property type="term" value="C:cell outer membrane"/>
    <property type="evidence" value="ECO:0007669"/>
    <property type="project" value="UniProtKB-SubCell"/>
</dbReference>
<keyword evidence="10 11" id="KW-0998">Cell outer membrane</keyword>
<evidence type="ECO:0000256" key="13">
    <source>
        <dbReference type="RuleBase" id="RU003357"/>
    </source>
</evidence>
<evidence type="ECO:0000256" key="14">
    <source>
        <dbReference type="SAM" id="SignalP"/>
    </source>
</evidence>
<keyword evidence="8 12" id="KW-0798">TonB box</keyword>
<dbReference type="InterPro" id="IPR012910">
    <property type="entry name" value="Plug_dom"/>
</dbReference>
<dbReference type="EMBL" id="CP060719">
    <property type="protein sequence ID" value="QNN70011.1"/>
    <property type="molecule type" value="Genomic_DNA"/>
</dbReference>
<feature type="signal peptide" evidence="14">
    <location>
        <begin position="1"/>
        <end position="29"/>
    </location>
</feature>
<dbReference type="AlphaFoldDB" id="A0A7G9SQ86"/>
<dbReference type="GO" id="GO:0006826">
    <property type="term" value="P:iron ion transport"/>
    <property type="evidence" value="ECO:0007669"/>
    <property type="project" value="UniProtKB-KW"/>
</dbReference>
<keyword evidence="7" id="KW-0406">Ion transport</keyword>
<evidence type="ECO:0000256" key="3">
    <source>
        <dbReference type="ARBA" id="ARBA00022452"/>
    </source>
</evidence>
<proteinExistence type="inferred from homology"/>
<evidence type="ECO:0000256" key="9">
    <source>
        <dbReference type="ARBA" id="ARBA00023136"/>
    </source>
</evidence>
<keyword evidence="3 11" id="KW-1134">Transmembrane beta strand</keyword>
<accession>A0A7G9SQ86</accession>
<dbReference type="Gene3D" id="2.40.170.20">
    <property type="entry name" value="TonB-dependent receptor, beta-barrel domain"/>
    <property type="match status" value="3"/>
</dbReference>
<evidence type="ECO:0000313" key="17">
    <source>
        <dbReference type="EMBL" id="QNN70011.1"/>
    </source>
</evidence>
<keyword evidence="2 11" id="KW-0813">Transport</keyword>
<keyword evidence="9 11" id="KW-0472">Membrane</keyword>
<keyword evidence="18" id="KW-1185">Reference proteome</keyword>
<keyword evidence="14" id="KW-0732">Signal</keyword>
<dbReference type="SUPFAM" id="SSF56935">
    <property type="entry name" value="Porins"/>
    <property type="match status" value="1"/>
</dbReference>
<keyword evidence="6" id="KW-0408">Iron</keyword>
<dbReference type="Pfam" id="PF07715">
    <property type="entry name" value="Plug"/>
    <property type="match status" value="1"/>
</dbReference>
<keyword evidence="17" id="KW-0675">Receptor</keyword>
<dbReference type="InterPro" id="IPR000531">
    <property type="entry name" value="Beta-barrel_TonB"/>
</dbReference>